<proteinExistence type="predicted"/>
<dbReference type="InterPro" id="IPR010982">
    <property type="entry name" value="Lambda_DNA-bd_dom_sf"/>
</dbReference>
<gene>
    <name evidence="2" type="ORF">ACFOY2_26955</name>
</gene>
<dbReference type="PROSITE" id="PS50943">
    <property type="entry name" value="HTH_CROC1"/>
    <property type="match status" value="1"/>
</dbReference>
<feature type="domain" description="HTH cro/C1-type" evidence="1">
    <location>
        <begin position="22"/>
        <end position="75"/>
    </location>
</feature>
<organism evidence="2 3">
    <name type="scientific">Nonomuraea purpurea</name>
    <dbReference type="NCBI Taxonomy" id="1849276"/>
    <lineage>
        <taxon>Bacteria</taxon>
        <taxon>Bacillati</taxon>
        <taxon>Actinomycetota</taxon>
        <taxon>Actinomycetes</taxon>
        <taxon>Streptosporangiales</taxon>
        <taxon>Streptosporangiaceae</taxon>
        <taxon>Nonomuraea</taxon>
    </lineage>
</organism>
<evidence type="ECO:0000313" key="3">
    <source>
        <dbReference type="Proteomes" id="UP001595851"/>
    </source>
</evidence>
<comment type="caution">
    <text evidence="2">The sequence shown here is derived from an EMBL/GenBank/DDBJ whole genome shotgun (WGS) entry which is preliminary data.</text>
</comment>
<name>A0ABV8GA68_9ACTN</name>
<dbReference type="EMBL" id="JBHSBI010000014">
    <property type="protein sequence ID" value="MFC4010895.1"/>
    <property type="molecule type" value="Genomic_DNA"/>
</dbReference>
<evidence type="ECO:0000313" key="2">
    <source>
        <dbReference type="EMBL" id="MFC4010895.1"/>
    </source>
</evidence>
<dbReference type="RefSeq" id="WP_379530866.1">
    <property type="nucleotide sequence ID" value="NZ_JBHSBI010000014.1"/>
</dbReference>
<dbReference type="SUPFAM" id="SSF47413">
    <property type="entry name" value="lambda repressor-like DNA-binding domains"/>
    <property type="match status" value="1"/>
</dbReference>
<reference evidence="3" key="1">
    <citation type="journal article" date="2019" name="Int. J. Syst. Evol. Microbiol.">
        <title>The Global Catalogue of Microorganisms (GCM) 10K type strain sequencing project: providing services to taxonomists for standard genome sequencing and annotation.</title>
        <authorList>
            <consortium name="The Broad Institute Genomics Platform"/>
            <consortium name="The Broad Institute Genome Sequencing Center for Infectious Disease"/>
            <person name="Wu L."/>
            <person name="Ma J."/>
        </authorList>
    </citation>
    <scope>NUCLEOTIDE SEQUENCE [LARGE SCALE GENOMIC DNA]</scope>
    <source>
        <strain evidence="3">TBRC 1276</strain>
    </source>
</reference>
<protein>
    <submittedName>
        <fullName evidence="2">Helix-turn-helix domain-containing protein</fullName>
    </submittedName>
</protein>
<sequence>MNGRVATEKAGIPLWAVFGKLLRLWRDKSGMGLRAVADGIHVDYSALARWERGEHRPNSDAIPALDALLEAGGQLVAFHAAIAELDRLHGSRLVPSESAASAQDEDGDMERRAAIQLLSALSAGAAIPAGTLETVLSGVERALGVRDDLRLDDWEQTVRTYGQLYYAKPPQALVSDLTADLIEVSRALTRENALSVRTGLTRVSAQLSALIATDFSDAGNQRAARLAWQTARRTADASGDRDLSVWVRARHADSAFWQGHPHSVVTDLLDDATHRSQGMPSVGLALAWEVRAKLLATQRATADANAALNGLSETFNRLPHHVTTERAIGSSIGTSYPEAAVHRTRAYVYAFLADTRNAPSAVEQALSTYPQGLAGGNLRLIQALTLIHGGRLDEGLQQALPIAGSVPRLTPMRHLIIGQILDAVPTQSRNLPAAQDLRAMVARTV</sequence>
<accession>A0ABV8GA68</accession>
<dbReference type="SMART" id="SM00530">
    <property type="entry name" value="HTH_XRE"/>
    <property type="match status" value="1"/>
</dbReference>
<dbReference type="Pfam" id="PF13560">
    <property type="entry name" value="HTH_31"/>
    <property type="match status" value="1"/>
</dbReference>
<dbReference type="Proteomes" id="UP001595851">
    <property type="component" value="Unassembled WGS sequence"/>
</dbReference>
<keyword evidence="3" id="KW-1185">Reference proteome</keyword>
<dbReference type="InterPro" id="IPR001387">
    <property type="entry name" value="Cro/C1-type_HTH"/>
</dbReference>
<dbReference type="CDD" id="cd00093">
    <property type="entry name" value="HTH_XRE"/>
    <property type="match status" value="1"/>
</dbReference>
<evidence type="ECO:0000259" key="1">
    <source>
        <dbReference type="PROSITE" id="PS50943"/>
    </source>
</evidence>
<dbReference type="Gene3D" id="1.10.260.40">
    <property type="entry name" value="lambda repressor-like DNA-binding domains"/>
    <property type="match status" value="1"/>
</dbReference>